<proteinExistence type="predicted"/>
<organism evidence="2 3">
    <name type="scientific">Bradyrhizobium guangdongense</name>
    <dbReference type="NCBI Taxonomy" id="1325090"/>
    <lineage>
        <taxon>Bacteria</taxon>
        <taxon>Pseudomonadati</taxon>
        <taxon>Pseudomonadota</taxon>
        <taxon>Alphaproteobacteria</taxon>
        <taxon>Hyphomicrobiales</taxon>
        <taxon>Nitrobacteraceae</taxon>
        <taxon>Bradyrhizobium</taxon>
    </lineage>
</organism>
<evidence type="ECO:0000313" key="2">
    <source>
        <dbReference type="EMBL" id="GGI33867.1"/>
    </source>
</evidence>
<sequence>MGVAKFHAFVGTSRPSNSQARMTPDWGQTPALSSPECLLKEQQRLTSRAK</sequence>
<comment type="caution">
    <text evidence="2">The sequence shown here is derived from an EMBL/GenBank/DDBJ whole genome shotgun (WGS) entry which is preliminary data.</text>
</comment>
<name>A0AA88BCY9_9BRAD</name>
<gene>
    <name evidence="2" type="ORF">GCM10010987_76520</name>
</gene>
<protein>
    <submittedName>
        <fullName evidence="2">Uncharacterized protein</fullName>
    </submittedName>
</protein>
<dbReference type="AlphaFoldDB" id="A0AA88BCY9"/>
<feature type="region of interest" description="Disordered" evidence="1">
    <location>
        <begin position="1"/>
        <end position="50"/>
    </location>
</feature>
<accession>A0AA88BCY9</accession>
<dbReference type="EMBL" id="BMHC01000035">
    <property type="protein sequence ID" value="GGI33867.1"/>
    <property type="molecule type" value="Genomic_DNA"/>
</dbReference>
<dbReference type="Proteomes" id="UP000625079">
    <property type="component" value="Unassembled WGS sequence"/>
</dbReference>
<evidence type="ECO:0000313" key="3">
    <source>
        <dbReference type="Proteomes" id="UP000625079"/>
    </source>
</evidence>
<reference evidence="2" key="2">
    <citation type="submission" date="2022-12" db="EMBL/GenBank/DDBJ databases">
        <authorList>
            <person name="Sun Q."/>
            <person name="Zhou Y."/>
        </authorList>
    </citation>
    <scope>NUCLEOTIDE SEQUENCE</scope>
    <source>
        <strain evidence="2">CGMCC 1.15034</strain>
    </source>
</reference>
<reference evidence="2" key="1">
    <citation type="journal article" date="2014" name="Int. J. Syst. Evol. Microbiol.">
        <title>Complete genome sequence of Corynebacterium casei LMG S-19264T (=DSM 44701T), isolated from a smear-ripened cheese.</title>
        <authorList>
            <consortium name="US DOE Joint Genome Institute (JGI-PGF)"/>
            <person name="Walter F."/>
            <person name="Albersmeier A."/>
            <person name="Kalinowski J."/>
            <person name="Ruckert C."/>
        </authorList>
    </citation>
    <scope>NUCLEOTIDE SEQUENCE</scope>
    <source>
        <strain evidence="2">CGMCC 1.15034</strain>
    </source>
</reference>
<evidence type="ECO:0000256" key="1">
    <source>
        <dbReference type="SAM" id="MobiDB-lite"/>
    </source>
</evidence>